<dbReference type="Proteomes" id="UP000183605">
    <property type="component" value="Unassembled WGS sequence"/>
</dbReference>
<gene>
    <name evidence="2" type="ORF">AUK18_02045</name>
</gene>
<feature type="region of interest" description="Disordered" evidence="1">
    <location>
        <begin position="409"/>
        <end position="432"/>
    </location>
</feature>
<dbReference type="AlphaFoldDB" id="A0A1J5AY30"/>
<protein>
    <submittedName>
        <fullName evidence="2">Uncharacterized protein</fullName>
    </submittedName>
</protein>
<evidence type="ECO:0000313" key="2">
    <source>
        <dbReference type="EMBL" id="OIP03412.1"/>
    </source>
</evidence>
<evidence type="ECO:0000256" key="1">
    <source>
        <dbReference type="SAM" id="MobiDB-lite"/>
    </source>
</evidence>
<name>A0A1J5AY30_9BACT</name>
<proteinExistence type="predicted"/>
<evidence type="ECO:0000313" key="3">
    <source>
        <dbReference type="Proteomes" id="UP000183605"/>
    </source>
</evidence>
<reference evidence="2 3" key="1">
    <citation type="journal article" date="2016" name="Environ. Microbiol.">
        <title>Genomic resolution of a cold subsurface aquifer community provides metabolic insights for novel microbes adapted to high CO concentrations.</title>
        <authorList>
            <person name="Probst A.J."/>
            <person name="Castelle C.J."/>
            <person name="Singh A."/>
            <person name="Brown C.T."/>
            <person name="Anantharaman K."/>
            <person name="Sharon I."/>
            <person name="Hug L.A."/>
            <person name="Burstein D."/>
            <person name="Emerson J.B."/>
            <person name="Thomas B.C."/>
            <person name="Banfield J.F."/>
        </authorList>
    </citation>
    <scope>NUCLEOTIDE SEQUENCE [LARGE SCALE GENOMIC DNA]</scope>
    <source>
        <strain evidence="2">CG2_30_44_31</strain>
    </source>
</reference>
<accession>A0A1J5AY30</accession>
<dbReference type="EMBL" id="MNXQ01000038">
    <property type="protein sequence ID" value="OIP03412.1"/>
    <property type="molecule type" value="Genomic_DNA"/>
</dbReference>
<sequence length="652" mass="72597">MGKDTLNFFPEINLYSLNNPGIPFLTKGEKPVISDLAMKKLAGEAGAVERIRFSNLPISNMAYHLIDGNWVNASWIMDIKNFDTGVFDLLRQPQSTLVRLFELDERLAQMSGCRQMAEIGFNVGGGEIVFKRILLPENYRQPEDWPVETVVYQGTKMPDVFVEAWNKLKVDDYDPAWDLRVREQLAGNCRDMNKQIVYQMINGEKLVEWNGVKMWAGLLSDRRDIDRYLAEEAALATLKPGEFLAAKYSHGGGGAISAATSQERDMEKPVIVGDVQMMGENGEIYQAAVEGEAHQIDAMIDGLVSQLHLDHNLSMPGTGLSLRPWLKSLPVLPLAMYPMKFLLEEQLTAGVEPVKTVTENPIRQGFEAVTTTVFAGEIIQPARLLIDDDYQIAGGTVFEANSDLAGWWVSDADSDGDDGGGGSDRPEVPVPGGGLTIKPVTLLYSDRHTKGLPLLTSGSDFEIPTRLDLVGIKGIDHVEPIAEQEPESIPSKTKLSAEQKVVFNDTTTRTVLVGQEAEPLEKFTKPTIEGSTIQEEIVFKNSFTLLDDRTKKRETLITTPVETVVKPKPEKQGVVEIPIYQPTWQPVAIKEIPEWVWQGTAAIPDEIIDWPWFLVTMFYALLNTKVLLKEEARENFSLNQGSGFSFLEEKVN</sequence>
<organism evidence="2 3">
    <name type="scientific">Candidatus Beckwithbacteria bacterium CG2_30_44_31</name>
    <dbReference type="NCBI Taxonomy" id="1805035"/>
    <lineage>
        <taxon>Bacteria</taxon>
        <taxon>Candidatus Beckwithiibacteriota</taxon>
    </lineage>
</organism>
<comment type="caution">
    <text evidence="2">The sequence shown here is derived from an EMBL/GenBank/DDBJ whole genome shotgun (WGS) entry which is preliminary data.</text>
</comment>